<accession>A0A2T3FMI0</accession>
<dbReference type="AlphaFoldDB" id="A0A2T3FMI0"/>
<evidence type="ECO:0000313" key="4">
    <source>
        <dbReference type="Proteomes" id="UP000241048"/>
    </source>
</evidence>
<organism evidence="3 4">
    <name type="scientific">Clostridium fessum</name>
    <dbReference type="NCBI Taxonomy" id="2126740"/>
    <lineage>
        <taxon>Bacteria</taxon>
        <taxon>Bacillati</taxon>
        <taxon>Bacillota</taxon>
        <taxon>Clostridia</taxon>
        <taxon>Eubacteriales</taxon>
        <taxon>Clostridiaceae</taxon>
        <taxon>Clostridium</taxon>
    </lineage>
</organism>
<protein>
    <submittedName>
        <fullName evidence="3">Phage major capsid protein</fullName>
    </submittedName>
</protein>
<dbReference type="NCBIfam" id="TIGR01554">
    <property type="entry name" value="major_cap_HK97"/>
    <property type="match status" value="1"/>
</dbReference>
<feature type="domain" description="Phage capsid-like C-terminal" evidence="2">
    <location>
        <begin position="11"/>
        <end position="138"/>
    </location>
</feature>
<sequence length="140" mass="16210">MLQDVYSNRTESLSYDDIIALYFATKPEFRKNGVWLMNDNTALTLRTLKDKDGNYLWRQSDDTIHSRPVVISPYMPDIAADSIPVAFGDLSYFWILERQPLSVKILTELYSRENLTGYAAYERINGRLIRPEAVQLLSIK</sequence>
<dbReference type="InterPro" id="IPR024455">
    <property type="entry name" value="Phage_capsid"/>
</dbReference>
<comment type="subcellular location">
    <subcellularLocation>
        <location evidence="1">Virion</location>
    </subcellularLocation>
</comment>
<dbReference type="Proteomes" id="UP000241048">
    <property type="component" value="Unassembled WGS sequence"/>
</dbReference>
<keyword evidence="4" id="KW-1185">Reference proteome</keyword>
<proteinExistence type="predicted"/>
<name>A0A2T3FMI0_9CLOT</name>
<dbReference type="Gene3D" id="3.30.2320.10">
    <property type="entry name" value="hypothetical protein PF0899 domain"/>
    <property type="match status" value="1"/>
</dbReference>
<dbReference type="Pfam" id="PF05065">
    <property type="entry name" value="Phage_capsid"/>
    <property type="match status" value="1"/>
</dbReference>
<evidence type="ECO:0000256" key="1">
    <source>
        <dbReference type="ARBA" id="ARBA00004328"/>
    </source>
</evidence>
<dbReference type="EMBL" id="PYLO01000004">
    <property type="protein sequence ID" value="PST36433.1"/>
    <property type="molecule type" value="Genomic_DNA"/>
</dbReference>
<dbReference type="SUPFAM" id="SSF56563">
    <property type="entry name" value="Major capsid protein gp5"/>
    <property type="match status" value="1"/>
</dbReference>
<reference evidence="3 4" key="1">
    <citation type="submission" date="2018-03" db="EMBL/GenBank/DDBJ databases">
        <title>Lachnoclostridium SNUG30386 gen.nov., sp.nov., isolated from human faeces.</title>
        <authorList>
            <person name="Seo B."/>
            <person name="Jeon K."/>
            <person name="Ko G."/>
        </authorList>
    </citation>
    <scope>NUCLEOTIDE SEQUENCE [LARGE SCALE GENOMIC DNA]</scope>
    <source>
        <strain evidence="3 4">SNUG30386</strain>
    </source>
</reference>
<comment type="caution">
    <text evidence="3">The sequence shown here is derived from an EMBL/GenBank/DDBJ whole genome shotgun (WGS) entry which is preliminary data.</text>
</comment>
<evidence type="ECO:0000259" key="2">
    <source>
        <dbReference type="Pfam" id="PF05065"/>
    </source>
</evidence>
<gene>
    <name evidence="3" type="ORF">C7U56_11600</name>
</gene>
<evidence type="ECO:0000313" key="3">
    <source>
        <dbReference type="EMBL" id="PST36433.1"/>
    </source>
</evidence>
<dbReference type="InterPro" id="IPR054612">
    <property type="entry name" value="Phage_capsid-like_C"/>
</dbReference>